<name>A0AAV9EMS0_ACOCL</name>
<sequence>MGSRGGAIHLTLTLTPEGRLLGLLGRDHTVCQGDAELLVYTTLLDHLHRDNCH</sequence>
<evidence type="ECO:0000313" key="1">
    <source>
        <dbReference type="EMBL" id="KAK1314088.1"/>
    </source>
</evidence>
<dbReference type="AlphaFoldDB" id="A0AAV9EMS0"/>
<organism evidence="1 2">
    <name type="scientific">Acorus calamus</name>
    <name type="common">Sweet flag</name>
    <dbReference type="NCBI Taxonomy" id="4465"/>
    <lineage>
        <taxon>Eukaryota</taxon>
        <taxon>Viridiplantae</taxon>
        <taxon>Streptophyta</taxon>
        <taxon>Embryophyta</taxon>
        <taxon>Tracheophyta</taxon>
        <taxon>Spermatophyta</taxon>
        <taxon>Magnoliopsida</taxon>
        <taxon>Liliopsida</taxon>
        <taxon>Acoraceae</taxon>
        <taxon>Acorus</taxon>
    </lineage>
</organism>
<reference evidence="1" key="1">
    <citation type="journal article" date="2023" name="Nat. Commun.">
        <title>Diploid and tetraploid genomes of Acorus and the evolution of monocots.</title>
        <authorList>
            <person name="Ma L."/>
            <person name="Liu K.W."/>
            <person name="Li Z."/>
            <person name="Hsiao Y.Y."/>
            <person name="Qi Y."/>
            <person name="Fu T."/>
            <person name="Tang G.D."/>
            <person name="Zhang D."/>
            <person name="Sun W.H."/>
            <person name="Liu D.K."/>
            <person name="Li Y."/>
            <person name="Chen G.Z."/>
            <person name="Liu X.D."/>
            <person name="Liao X.Y."/>
            <person name="Jiang Y.T."/>
            <person name="Yu X."/>
            <person name="Hao Y."/>
            <person name="Huang J."/>
            <person name="Zhao X.W."/>
            <person name="Ke S."/>
            <person name="Chen Y.Y."/>
            <person name="Wu W.L."/>
            <person name="Hsu J.L."/>
            <person name="Lin Y.F."/>
            <person name="Huang M.D."/>
            <person name="Li C.Y."/>
            <person name="Huang L."/>
            <person name="Wang Z.W."/>
            <person name="Zhao X."/>
            <person name="Zhong W.Y."/>
            <person name="Peng D.H."/>
            <person name="Ahmad S."/>
            <person name="Lan S."/>
            <person name="Zhang J.S."/>
            <person name="Tsai W.C."/>
            <person name="Van de Peer Y."/>
            <person name="Liu Z.J."/>
        </authorList>
    </citation>
    <scope>NUCLEOTIDE SEQUENCE</scope>
    <source>
        <strain evidence="1">CP</strain>
    </source>
</reference>
<reference evidence="1" key="2">
    <citation type="submission" date="2023-06" db="EMBL/GenBank/DDBJ databases">
        <authorList>
            <person name="Ma L."/>
            <person name="Liu K.-W."/>
            <person name="Li Z."/>
            <person name="Hsiao Y.-Y."/>
            <person name="Qi Y."/>
            <person name="Fu T."/>
            <person name="Tang G."/>
            <person name="Zhang D."/>
            <person name="Sun W.-H."/>
            <person name="Liu D.-K."/>
            <person name="Li Y."/>
            <person name="Chen G.-Z."/>
            <person name="Liu X.-D."/>
            <person name="Liao X.-Y."/>
            <person name="Jiang Y.-T."/>
            <person name="Yu X."/>
            <person name="Hao Y."/>
            <person name="Huang J."/>
            <person name="Zhao X.-W."/>
            <person name="Ke S."/>
            <person name="Chen Y.-Y."/>
            <person name="Wu W.-L."/>
            <person name="Hsu J.-L."/>
            <person name="Lin Y.-F."/>
            <person name="Huang M.-D."/>
            <person name="Li C.-Y."/>
            <person name="Huang L."/>
            <person name="Wang Z.-W."/>
            <person name="Zhao X."/>
            <person name="Zhong W.-Y."/>
            <person name="Peng D.-H."/>
            <person name="Ahmad S."/>
            <person name="Lan S."/>
            <person name="Zhang J.-S."/>
            <person name="Tsai W.-C."/>
            <person name="Van De Peer Y."/>
            <person name="Liu Z.-J."/>
        </authorList>
    </citation>
    <scope>NUCLEOTIDE SEQUENCE</scope>
    <source>
        <strain evidence="1">CP</strain>
        <tissue evidence="1">Leaves</tissue>
    </source>
</reference>
<gene>
    <name evidence="1" type="ORF">QJS10_CPA06g01668</name>
</gene>
<evidence type="ECO:0000313" key="2">
    <source>
        <dbReference type="Proteomes" id="UP001180020"/>
    </source>
</evidence>
<comment type="caution">
    <text evidence="1">The sequence shown here is derived from an EMBL/GenBank/DDBJ whole genome shotgun (WGS) entry which is preliminary data.</text>
</comment>
<accession>A0AAV9EMS0</accession>
<dbReference type="EMBL" id="JAUJYO010000006">
    <property type="protein sequence ID" value="KAK1314088.1"/>
    <property type="molecule type" value="Genomic_DNA"/>
</dbReference>
<proteinExistence type="predicted"/>
<dbReference type="Proteomes" id="UP001180020">
    <property type="component" value="Unassembled WGS sequence"/>
</dbReference>
<keyword evidence="2" id="KW-1185">Reference proteome</keyword>
<protein>
    <submittedName>
        <fullName evidence="1">Uncharacterized protein</fullName>
    </submittedName>
</protein>